<keyword evidence="1" id="KW-0645">Protease</keyword>
<keyword evidence="1" id="KW-0121">Carboxypeptidase</keyword>
<protein>
    <submittedName>
        <fullName evidence="1">Carboxypeptidase-like regulatory domain-containing protein</fullName>
    </submittedName>
</protein>
<dbReference type="AlphaFoldDB" id="A0A7J4XG83"/>
<dbReference type="Gene3D" id="2.60.40.1120">
    <property type="entry name" value="Carboxypeptidase-like, regulatory domain"/>
    <property type="match status" value="1"/>
</dbReference>
<dbReference type="GO" id="GO:0004180">
    <property type="term" value="F:carboxypeptidase activity"/>
    <property type="evidence" value="ECO:0007669"/>
    <property type="project" value="UniProtKB-KW"/>
</dbReference>
<reference evidence="1 2" key="1">
    <citation type="journal article" date="2019" name="Nat. Med.">
        <title>A library of human gut bacterial isolates paired with longitudinal multiomics data enables mechanistic microbiome research.</title>
        <authorList>
            <person name="Poyet M."/>
            <person name="Groussin M."/>
            <person name="Gibbons S.M."/>
            <person name="Avila-Pacheco J."/>
            <person name="Jiang X."/>
            <person name="Kearney S.M."/>
            <person name="Perrotta A.R."/>
            <person name="Berdy B."/>
            <person name="Zhao S."/>
            <person name="Lieberman T.D."/>
            <person name="Swanson P.K."/>
            <person name="Smith M."/>
            <person name="Roesemann S."/>
            <person name="Alexander J.E."/>
            <person name="Rich S.A."/>
            <person name="Livny J."/>
            <person name="Vlamakis H."/>
            <person name="Clish C."/>
            <person name="Bullock K."/>
            <person name="Deik A."/>
            <person name="Scott J."/>
            <person name="Pierce K.A."/>
            <person name="Xavier R.J."/>
            <person name="Alm E.J."/>
        </authorList>
    </citation>
    <scope>NUCLEOTIDE SEQUENCE [LARGE SCALE GENOMIC DNA]</scope>
    <source>
        <strain evidence="1 2">BIOML-A10</strain>
    </source>
</reference>
<accession>A0A7J4XG83</accession>
<evidence type="ECO:0000313" key="2">
    <source>
        <dbReference type="Proteomes" id="UP000422221"/>
    </source>
</evidence>
<dbReference type="Proteomes" id="UP000422221">
    <property type="component" value="Unassembled WGS sequence"/>
</dbReference>
<comment type="caution">
    <text evidence="1">The sequence shown here is derived from an EMBL/GenBank/DDBJ whole genome shotgun (WGS) entry which is preliminary data.</text>
</comment>
<organism evidence="1 2">
    <name type="scientific">Bacteroides salyersiae</name>
    <dbReference type="NCBI Taxonomy" id="291644"/>
    <lineage>
        <taxon>Bacteria</taxon>
        <taxon>Pseudomonadati</taxon>
        <taxon>Bacteroidota</taxon>
        <taxon>Bacteroidia</taxon>
        <taxon>Bacteroidales</taxon>
        <taxon>Bacteroidaceae</taxon>
        <taxon>Bacteroides</taxon>
    </lineage>
</organism>
<dbReference type="EMBL" id="VWMK01000016">
    <property type="protein sequence ID" value="KAA3761943.1"/>
    <property type="molecule type" value="Genomic_DNA"/>
</dbReference>
<sequence>MKKRVGIAIGWLMLWGILGITPLQAQEEVENYFTVTGVVKDKENKKKLENVNVSVPGTNIGTVTNSDGVFALKIKDAESAWGLEVSHIGYLNTQISLKGNKDLSDLTIWMIPAPNLLSEIVIFGNNGRAIVEEAIRKIPVNYSSGPNMLTAFYRETVQKRRRYISVSEAVIDVYKTSYATREAANDRVQLQKGRRLLSQKTSDTLAVKVVGGPSLSIYLDVVKNQNALLSTGDLDFYDFYFEEPVNFDNRMHYVVSFHPRVNLMYALFYGKFYIDFEKLSFTRAEFSLDMRNKTKAVEAILHRKPLGLRFKPQEVSYLVTYKEQNGKTYLNYIWNTIRFKCDWKKRLFSSGYTVFSEMVVTDRQEDGFTAISNKNAFKEKQVFYDLVNEYWNEDFWKEYNIIEPTESLEHAVDKLKKQSH</sequence>
<dbReference type="Pfam" id="PF13715">
    <property type="entry name" value="CarbopepD_reg_2"/>
    <property type="match status" value="1"/>
</dbReference>
<evidence type="ECO:0000313" key="1">
    <source>
        <dbReference type="EMBL" id="KAA3761943.1"/>
    </source>
</evidence>
<keyword evidence="1" id="KW-0378">Hydrolase</keyword>
<name>A0A7J4XG83_9BACE</name>
<proteinExistence type="predicted"/>
<gene>
    <name evidence="1" type="ORF">F3F73_15585</name>
</gene>
<dbReference type="GeneID" id="93116410"/>
<dbReference type="InterPro" id="IPR008969">
    <property type="entry name" value="CarboxyPept-like_regulatory"/>
</dbReference>
<dbReference type="RefSeq" id="WP_005924317.1">
    <property type="nucleotide sequence ID" value="NZ_CABKSE010000001.1"/>
</dbReference>
<dbReference type="SUPFAM" id="SSF49464">
    <property type="entry name" value="Carboxypeptidase regulatory domain-like"/>
    <property type="match status" value="1"/>
</dbReference>